<evidence type="ECO:0000256" key="1">
    <source>
        <dbReference type="ARBA" id="ARBA00006407"/>
    </source>
</evidence>
<evidence type="ECO:0000313" key="3">
    <source>
        <dbReference type="EMBL" id="WWD16584.1"/>
    </source>
</evidence>
<accession>A0A5M6C4I0</accession>
<dbReference type="RefSeq" id="XP_031863005.1">
    <property type="nucleotide sequence ID" value="XM_032002666.1"/>
</dbReference>
<comment type="similarity">
    <text evidence="1">Belongs to the CBP3 family.</text>
</comment>
<dbReference type="InterPro" id="IPR021150">
    <property type="entry name" value="Ubiq_cyt_c_chap"/>
</dbReference>
<dbReference type="GeneID" id="43586781"/>
<sequence>MRPSTSLLPLLTSTSRSTTTPFLRTLHTTAYRLNANVNANVNANTKQPITGVTTKSNPKNKFITDRPVKVDHRPAFPPPHNPFEPTPAPKQYSDLTLRMLHRVNKIAGYNGRRRTSARESGRMMNGIVDAVQLDKAFWYGECDLPKTFHTFFAVHLLYVLVTLVRLRAIHNDVPNPLSPLPQSPLPGQPGTTPPPRSSIIDTVQNMYSPRHEYRYQQMLLTHFFNIVENEIRLMLGAEISRDSAIRRRMVEYSQRWQIAQMTLDYSLGLGKSEVAEERERADAELASWVWRLIFGGRGSGENGQGDLVYPEGEGMAEGKELQMAEQIDTIVRFMRRELNRLESIDDRDVIGGNVGRFGKVRS</sequence>
<feature type="region of interest" description="Disordered" evidence="2">
    <location>
        <begin position="175"/>
        <end position="197"/>
    </location>
</feature>
<dbReference type="OrthoDB" id="10253878at2759"/>
<dbReference type="PANTHER" id="PTHR12184">
    <property type="entry name" value="UBIQUINOL-CYTOCHROME C REDUCTASE COMPLEX ASSEMBLY FACTOR 1 FAMILY MEMBER"/>
    <property type="match status" value="1"/>
</dbReference>
<dbReference type="GO" id="GO:0005739">
    <property type="term" value="C:mitochondrion"/>
    <property type="evidence" value="ECO:0007669"/>
    <property type="project" value="TreeGrafter"/>
</dbReference>
<evidence type="ECO:0000313" key="4">
    <source>
        <dbReference type="Proteomes" id="UP000322225"/>
    </source>
</evidence>
<protein>
    <submittedName>
        <fullName evidence="3">Uncharacterized protein</fullName>
    </submittedName>
</protein>
<feature type="compositionally biased region" description="Pro residues" evidence="2">
    <location>
        <begin position="176"/>
        <end position="196"/>
    </location>
</feature>
<reference evidence="3" key="1">
    <citation type="submission" date="2017-08" db="EMBL/GenBank/DDBJ databases">
        <authorList>
            <person name="Cuomo C."/>
            <person name="Billmyre B."/>
            <person name="Heitman J."/>
        </authorList>
    </citation>
    <scope>NUCLEOTIDE SEQUENCE</scope>
    <source>
        <strain evidence="3">CBS 12478</strain>
    </source>
</reference>
<organism evidence="3 4">
    <name type="scientific">Kwoniella shandongensis</name>
    <dbReference type="NCBI Taxonomy" id="1734106"/>
    <lineage>
        <taxon>Eukaryota</taxon>
        <taxon>Fungi</taxon>
        <taxon>Dikarya</taxon>
        <taxon>Basidiomycota</taxon>
        <taxon>Agaricomycotina</taxon>
        <taxon>Tremellomycetes</taxon>
        <taxon>Tremellales</taxon>
        <taxon>Cryptococcaceae</taxon>
        <taxon>Kwoniella</taxon>
    </lineage>
</organism>
<dbReference type="AlphaFoldDB" id="A0A5M6C4I0"/>
<dbReference type="EMBL" id="CP144052">
    <property type="protein sequence ID" value="WWD16584.1"/>
    <property type="molecule type" value="Genomic_DNA"/>
</dbReference>
<gene>
    <name evidence="3" type="ORF">CI109_101012</name>
</gene>
<dbReference type="InterPro" id="IPR007129">
    <property type="entry name" value="Ubiqinol_cyt_c_chaperone_CPB3"/>
</dbReference>
<dbReference type="Proteomes" id="UP000322225">
    <property type="component" value="Chromosome 2"/>
</dbReference>
<evidence type="ECO:0000256" key="2">
    <source>
        <dbReference type="SAM" id="MobiDB-lite"/>
    </source>
</evidence>
<dbReference type="KEGG" id="ksn:43586781"/>
<proteinExistence type="inferred from homology"/>
<dbReference type="GO" id="GO:0034551">
    <property type="term" value="P:mitochondrial respiratory chain complex III assembly"/>
    <property type="evidence" value="ECO:0007669"/>
    <property type="project" value="TreeGrafter"/>
</dbReference>
<dbReference type="PANTHER" id="PTHR12184:SF1">
    <property type="entry name" value="UBIQUINOL-CYTOCHROME-C REDUCTASE COMPLEX ASSEMBLY FACTOR 1"/>
    <property type="match status" value="1"/>
</dbReference>
<name>A0A5M6C4I0_9TREE</name>
<keyword evidence="4" id="KW-1185">Reference proteome</keyword>
<reference evidence="3" key="2">
    <citation type="submission" date="2024-01" db="EMBL/GenBank/DDBJ databases">
        <title>Comparative genomics of Cryptococcus and Kwoniella reveals pathogenesis evolution and contrasting modes of karyotype evolution via chromosome fusion or intercentromeric recombination.</title>
        <authorList>
            <person name="Coelho M.A."/>
            <person name="David-Palma M."/>
            <person name="Shea T."/>
            <person name="Bowers K."/>
            <person name="McGinley-Smith S."/>
            <person name="Mohammad A.W."/>
            <person name="Gnirke A."/>
            <person name="Yurkov A.M."/>
            <person name="Nowrousian M."/>
            <person name="Sun S."/>
            <person name="Cuomo C.A."/>
            <person name="Heitman J."/>
        </authorList>
    </citation>
    <scope>NUCLEOTIDE SEQUENCE</scope>
    <source>
        <strain evidence="3">CBS 12478</strain>
    </source>
</reference>
<dbReference type="Pfam" id="PF03981">
    <property type="entry name" value="Ubiq_cyt_C_chap"/>
    <property type="match status" value="1"/>
</dbReference>